<accession>A0AAE3SXC0</accession>
<proteinExistence type="predicted"/>
<gene>
    <name evidence="1" type="ORF">NOF55_21105</name>
</gene>
<organism evidence="1 2">
    <name type="scientific">Ectorhizobium quercum</name>
    <dbReference type="NCBI Taxonomy" id="2965071"/>
    <lineage>
        <taxon>Bacteria</taxon>
        <taxon>Pseudomonadati</taxon>
        <taxon>Pseudomonadota</taxon>
        <taxon>Alphaproteobacteria</taxon>
        <taxon>Hyphomicrobiales</taxon>
        <taxon>Rhizobiaceae</taxon>
        <taxon>Ectorhizobium</taxon>
    </lineage>
</organism>
<dbReference type="AlphaFoldDB" id="A0AAE3SXC0"/>
<protein>
    <submittedName>
        <fullName evidence="1">Uncharacterized protein</fullName>
    </submittedName>
</protein>
<keyword evidence="2" id="KW-1185">Reference proteome</keyword>
<sequence>MSSDFYPSSLSRNLVRTGAFGYRENAALHLLLSAAEDVARNAGHDRGSTVNFVAFPDFDRKAKTGPKVVSFGRTHLRTLALSRGKHPFTGPLPV</sequence>
<dbReference type="RefSeq" id="WP_306413100.1">
    <property type="nucleotide sequence ID" value="NZ_JANFPI010000009.1"/>
</dbReference>
<evidence type="ECO:0000313" key="2">
    <source>
        <dbReference type="Proteomes" id="UP001208771"/>
    </source>
</evidence>
<dbReference type="EMBL" id="JANFPI010000009">
    <property type="protein sequence ID" value="MCX8999608.1"/>
    <property type="molecule type" value="Genomic_DNA"/>
</dbReference>
<name>A0AAE3SXC0_9HYPH</name>
<reference evidence="1" key="1">
    <citation type="submission" date="2022-07" db="EMBL/GenBank/DDBJ databases">
        <title>Ectorhizobium quercum gen.nov., sp. nov.</title>
        <authorList>
            <person name="Ma T."/>
            <person name="Li Y."/>
        </authorList>
    </citation>
    <scope>NUCLEOTIDE SEQUENCE</scope>
    <source>
        <strain evidence="1">BDR2-2</strain>
    </source>
</reference>
<comment type="caution">
    <text evidence="1">The sequence shown here is derived from an EMBL/GenBank/DDBJ whole genome shotgun (WGS) entry which is preliminary data.</text>
</comment>
<dbReference type="Proteomes" id="UP001208771">
    <property type="component" value="Unassembled WGS sequence"/>
</dbReference>
<evidence type="ECO:0000313" key="1">
    <source>
        <dbReference type="EMBL" id="MCX8999608.1"/>
    </source>
</evidence>